<evidence type="ECO:0000313" key="2">
    <source>
        <dbReference type="EMBL" id="KAI1696449.1"/>
    </source>
</evidence>
<evidence type="ECO:0000313" key="3">
    <source>
        <dbReference type="Proteomes" id="UP001201812"/>
    </source>
</evidence>
<protein>
    <submittedName>
        <fullName evidence="2">Uncharacterized protein</fullName>
    </submittedName>
</protein>
<dbReference type="Proteomes" id="UP001201812">
    <property type="component" value="Unassembled WGS sequence"/>
</dbReference>
<proteinExistence type="predicted"/>
<evidence type="ECO:0000256" key="1">
    <source>
        <dbReference type="SAM" id="MobiDB-lite"/>
    </source>
</evidence>
<dbReference type="AlphaFoldDB" id="A0AAD4MII9"/>
<sequence>MFTQVPRGARDKGEEHTGMGIVGGGRRRGGDARDENAGTLGAAVYTAEKSASMNFKASMTTDRPFAPPGPVDPPLLNNCLALFIVEIFLLLLYGKFENATQQIWWLIFVFCAWQLFDRPPLDGFGNEGDEI</sequence>
<feature type="region of interest" description="Disordered" evidence="1">
    <location>
        <begin position="1"/>
        <end position="35"/>
    </location>
</feature>
<feature type="compositionally biased region" description="Basic and acidic residues" evidence="1">
    <location>
        <begin position="8"/>
        <end position="17"/>
    </location>
</feature>
<comment type="caution">
    <text evidence="2">The sequence shown here is derived from an EMBL/GenBank/DDBJ whole genome shotgun (WGS) entry which is preliminary data.</text>
</comment>
<organism evidence="2 3">
    <name type="scientific">Ditylenchus destructor</name>
    <dbReference type="NCBI Taxonomy" id="166010"/>
    <lineage>
        <taxon>Eukaryota</taxon>
        <taxon>Metazoa</taxon>
        <taxon>Ecdysozoa</taxon>
        <taxon>Nematoda</taxon>
        <taxon>Chromadorea</taxon>
        <taxon>Rhabditida</taxon>
        <taxon>Tylenchina</taxon>
        <taxon>Tylenchomorpha</taxon>
        <taxon>Sphaerularioidea</taxon>
        <taxon>Anguinidae</taxon>
        <taxon>Anguininae</taxon>
        <taxon>Ditylenchus</taxon>
    </lineage>
</organism>
<reference evidence="2" key="1">
    <citation type="submission" date="2022-01" db="EMBL/GenBank/DDBJ databases">
        <title>Genome Sequence Resource for Two Populations of Ditylenchus destructor, the Migratory Endoparasitic Phytonematode.</title>
        <authorList>
            <person name="Zhang H."/>
            <person name="Lin R."/>
            <person name="Xie B."/>
        </authorList>
    </citation>
    <scope>NUCLEOTIDE SEQUENCE</scope>
    <source>
        <strain evidence="2">BazhouSP</strain>
    </source>
</reference>
<name>A0AAD4MII9_9BILA</name>
<gene>
    <name evidence="2" type="ORF">DdX_19037</name>
</gene>
<dbReference type="EMBL" id="JAKKPZ010000327">
    <property type="protein sequence ID" value="KAI1696449.1"/>
    <property type="molecule type" value="Genomic_DNA"/>
</dbReference>
<keyword evidence="3" id="KW-1185">Reference proteome</keyword>
<accession>A0AAD4MII9</accession>